<gene>
    <name evidence="2" type="ORF">ACFFHU_15560</name>
</gene>
<keyword evidence="1" id="KW-0732">Signal</keyword>
<proteinExistence type="predicted"/>
<name>A0ABV6NXN6_9ACTN</name>
<dbReference type="SUPFAM" id="SSF69318">
    <property type="entry name" value="Integrin alpha N-terminal domain"/>
    <property type="match status" value="1"/>
</dbReference>
<evidence type="ECO:0008006" key="4">
    <source>
        <dbReference type="Google" id="ProtNLM"/>
    </source>
</evidence>
<sequence>MSIRVRAAALLTALATAAALGVPVAARAGAVNQPIVADLTGDGLVDEAFLGATAPNYCSVILFPGAPPGLFVPPSAYVYLRPVRNGGPEVCPDVGTAFDWDGDGANELWIGWSRGQPATLSYNRLILDDGRHGFRPLSAFLSPVTPVLLDTAVFTPGGVPTPYSLGRGGFAPYIFHGTVVELGPQRWCSTYTPGLRLRDLNGNGAVDALLAYRQGCTDHANGVVVILDNGHVQQLERGTATWTATFVFANADRIADVRTRNQVTGRVRYFIGRGDGTFAPALAAGPNTVTAEPNRVMAGHGAAVTIRTNG</sequence>
<organism evidence="2 3">
    <name type="scientific">Plantactinospora siamensis</name>
    <dbReference type="NCBI Taxonomy" id="555372"/>
    <lineage>
        <taxon>Bacteria</taxon>
        <taxon>Bacillati</taxon>
        <taxon>Actinomycetota</taxon>
        <taxon>Actinomycetes</taxon>
        <taxon>Micromonosporales</taxon>
        <taxon>Micromonosporaceae</taxon>
        <taxon>Plantactinospora</taxon>
    </lineage>
</organism>
<dbReference type="InterPro" id="IPR028994">
    <property type="entry name" value="Integrin_alpha_N"/>
</dbReference>
<feature type="signal peptide" evidence="1">
    <location>
        <begin position="1"/>
        <end position="28"/>
    </location>
</feature>
<dbReference type="EMBL" id="JBHLUE010000011">
    <property type="protein sequence ID" value="MFC0565545.1"/>
    <property type="molecule type" value="Genomic_DNA"/>
</dbReference>
<evidence type="ECO:0000313" key="2">
    <source>
        <dbReference type="EMBL" id="MFC0565545.1"/>
    </source>
</evidence>
<dbReference type="RefSeq" id="WP_377339424.1">
    <property type="nucleotide sequence ID" value="NZ_JBHLUE010000011.1"/>
</dbReference>
<keyword evidence="3" id="KW-1185">Reference proteome</keyword>
<comment type="caution">
    <text evidence="2">The sequence shown here is derived from an EMBL/GenBank/DDBJ whole genome shotgun (WGS) entry which is preliminary data.</text>
</comment>
<evidence type="ECO:0000256" key="1">
    <source>
        <dbReference type="SAM" id="SignalP"/>
    </source>
</evidence>
<evidence type="ECO:0000313" key="3">
    <source>
        <dbReference type="Proteomes" id="UP001589894"/>
    </source>
</evidence>
<accession>A0ABV6NXN6</accession>
<feature type="chain" id="PRO_5046084020" description="VCBS repeat-containing protein" evidence="1">
    <location>
        <begin position="29"/>
        <end position="310"/>
    </location>
</feature>
<protein>
    <recommendedName>
        <fullName evidence="4">VCBS repeat-containing protein</fullName>
    </recommendedName>
</protein>
<dbReference type="Proteomes" id="UP001589894">
    <property type="component" value="Unassembled WGS sequence"/>
</dbReference>
<reference evidence="2 3" key="1">
    <citation type="submission" date="2024-09" db="EMBL/GenBank/DDBJ databases">
        <authorList>
            <person name="Sun Q."/>
            <person name="Mori K."/>
        </authorList>
    </citation>
    <scope>NUCLEOTIDE SEQUENCE [LARGE SCALE GENOMIC DNA]</scope>
    <source>
        <strain evidence="2 3">TBRC 2205</strain>
    </source>
</reference>